<dbReference type="Pfam" id="PF17136">
    <property type="entry name" value="ribosomal_L24"/>
    <property type="match status" value="1"/>
</dbReference>
<evidence type="ECO:0000256" key="2">
    <source>
        <dbReference type="ARBA" id="ARBA00022730"/>
    </source>
</evidence>
<organism evidence="11 12">
    <name type="scientific">Candidatus Omnitrophus magneticus</name>
    <dbReference type="NCBI Taxonomy" id="1609969"/>
    <lineage>
        <taxon>Bacteria</taxon>
        <taxon>Pseudomonadati</taxon>
        <taxon>Candidatus Omnitrophota</taxon>
        <taxon>Candidatus Omnitrophus</taxon>
    </lineage>
</organism>
<feature type="domain" description="KOW" evidence="10">
    <location>
        <begin position="3"/>
        <end position="30"/>
    </location>
</feature>
<proteinExistence type="inferred from homology"/>
<sequence>MLGIKKNDTVKILSGKDKGKTGRVIQVIPERNRLVVQGLNLVKKHTKKRRQDEPGGIISKESSLHQSKVNIVCGRCNKATRIGIELLKDGTKARYCKKCKELL</sequence>
<keyword evidence="3 8" id="KW-0694">RNA-binding</keyword>
<dbReference type="GO" id="GO:0005840">
    <property type="term" value="C:ribosome"/>
    <property type="evidence" value="ECO:0007669"/>
    <property type="project" value="UniProtKB-KW"/>
</dbReference>
<comment type="subunit">
    <text evidence="8">Part of the 50S ribosomal subunit.</text>
</comment>
<dbReference type="FunFam" id="2.30.30.30:FF:000004">
    <property type="entry name" value="50S ribosomal protein L24"/>
    <property type="match status" value="1"/>
</dbReference>
<dbReference type="PANTHER" id="PTHR12903">
    <property type="entry name" value="MITOCHONDRIAL RIBOSOMAL PROTEIN L24"/>
    <property type="match status" value="1"/>
</dbReference>
<dbReference type="InterPro" id="IPR014722">
    <property type="entry name" value="Rib_uL2_dom2"/>
</dbReference>
<dbReference type="PROSITE" id="PS01108">
    <property type="entry name" value="RIBOSOMAL_L24"/>
    <property type="match status" value="1"/>
</dbReference>
<dbReference type="EMBL" id="JYNY01000372">
    <property type="protein sequence ID" value="KJJ84335.1"/>
    <property type="molecule type" value="Genomic_DNA"/>
</dbReference>
<gene>
    <name evidence="8" type="primary">rplX</name>
    <name evidence="11" type="ORF">OMAG_001798</name>
</gene>
<evidence type="ECO:0000256" key="1">
    <source>
        <dbReference type="ARBA" id="ARBA00010618"/>
    </source>
</evidence>
<accession>A0A0F0CSB4</accession>
<evidence type="ECO:0000256" key="3">
    <source>
        <dbReference type="ARBA" id="ARBA00022884"/>
    </source>
</evidence>
<dbReference type="AlphaFoldDB" id="A0A0F0CSB4"/>
<dbReference type="InterPro" id="IPR041988">
    <property type="entry name" value="Ribosomal_uL24_KOW"/>
</dbReference>
<dbReference type="CDD" id="cd06089">
    <property type="entry name" value="KOW_RPL26"/>
    <property type="match status" value="1"/>
</dbReference>
<evidence type="ECO:0000256" key="8">
    <source>
        <dbReference type="HAMAP-Rule" id="MF_01326"/>
    </source>
</evidence>
<evidence type="ECO:0000313" key="12">
    <source>
        <dbReference type="Proteomes" id="UP000033428"/>
    </source>
</evidence>
<dbReference type="Proteomes" id="UP000033428">
    <property type="component" value="Unassembled WGS sequence"/>
</dbReference>
<keyword evidence="4 8" id="KW-0689">Ribosomal protein</keyword>
<reference evidence="11 12" key="1">
    <citation type="submission" date="2015-02" db="EMBL/GenBank/DDBJ databases">
        <title>Single-cell genomics of uncultivated deep-branching MTB reveals a conserved set of magnetosome genes.</title>
        <authorList>
            <person name="Kolinko S."/>
            <person name="Richter M."/>
            <person name="Glockner F.O."/>
            <person name="Brachmann A."/>
            <person name="Schuler D."/>
        </authorList>
    </citation>
    <scope>NUCLEOTIDE SEQUENCE [LARGE SCALE GENOMIC DNA]</scope>
    <source>
        <strain evidence="11">SKK-01</strain>
    </source>
</reference>
<dbReference type="SMART" id="SM00739">
    <property type="entry name" value="KOW"/>
    <property type="match status" value="1"/>
</dbReference>
<evidence type="ECO:0000256" key="6">
    <source>
        <dbReference type="ARBA" id="ARBA00035206"/>
    </source>
</evidence>
<evidence type="ECO:0000259" key="10">
    <source>
        <dbReference type="SMART" id="SM00739"/>
    </source>
</evidence>
<dbReference type="InterPro" id="IPR057264">
    <property type="entry name" value="Ribosomal_uL24_C"/>
</dbReference>
<evidence type="ECO:0000256" key="5">
    <source>
        <dbReference type="ARBA" id="ARBA00023274"/>
    </source>
</evidence>
<dbReference type="Gene3D" id="2.30.30.30">
    <property type="match status" value="1"/>
</dbReference>
<dbReference type="InterPro" id="IPR005825">
    <property type="entry name" value="Ribosomal_uL24_CS"/>
</dbReference>
<comment type="function">
    <text evidence="7 8">One of the proteins that surrounds the polypeptide exit tunnel on the outside of the subunit.</text>
</comment>
<comment type="caution">
    <text evidence="11">The sequence shown here is derived from an EMBL/GenBank/DDBJ whole genome shotgun (WGS) entry which is preliminary data.</text>
</comment>
<comment type="similarity">
    <text evidence="1 8 9">Belongs to the universal ribosomal protein uL24 family.</text>
</comment>
<evidence type="ECO:0000256" key="4">
    <source>
        <dbReference type="ARBA" id="ARBA00022980"/>
    </source>
</evidence>
<dbReference type="GO" id="GO:0019843">
    <property type="term" value="F:rRNA binding"/>
    <property type="evidence" value="ECO:0007669"/>
    <property type="project" value="UniProtKB-UniRule"/>
</dbReference>
<keyword evidence="12" id="KW-1185">Reference proteome</keyword>
<keyword evidence="2 8" id="KW-0699">rRNA-binding</keyword>
<keyword evidence="5 8" id="KW-0687">Ribonucleoprotein</keyword>
<comment type="function">
    <text evidence="8">One of two assembly initiator proteins, it binds directly to the 5'-end of the 23S rRNA, where it nucleates assembly of the 50S subunit.</text>
</comment>
<dbReference type="InterPro" id="IPR003256">
    <property type="entry name" value="Ribosomal_uL24"/>
</dbReference>
<dbReference type="GO" id="GO:1990904">
    <property type="term" value="C:ribonucleoprotein complex"/>
    <property type="evidence" value="ECO:0007669"/>
    <property type="project" value="UniProtKB-KW"/>
</dbReference>
<dbReference type="GO" id="GO:0006412">
    <property type="term" value="P:translation"/>
    <property type="evidence" value="ECO:0007669"/>
    <property type="project" value="UniProtKB-UniRule"/>
</dbReference>
<evidence type="ECO:0000256" key="9">
    <source>
        <dbReference type="RuleBase" id="RU003477"/>
    </source>
</evidence>
<evidence type="ECO:0000256" key="7">
    <source>
        <dbReference type="ARBA" id="ARBA00058688"/>
    </source>
</evidence>
<evidence type="ECO:0000313" key="11">
    <source>
        <dbReference type="EMBL" id="KJJ84335.1"/>
    </source>
</evidence>
<dbReference type="NCBIfam" id="TIGR01079">
    <property type="entry name" value="rplX_bact"/>
    <property type="match status" value="1"/>
</dbReference>
<dbReference type="InterPro" id="IPR005824">
    <property type="entry name" value="KOW"/>
</dbReference>
<dbReference type="SUPFAM" id="SSF50104">
    <property type="entry name" value="Translation proteins SH3-like domain"/>
    <property type="match status" value="1"/>
</dbReference>
<dbReference type="PATRIC" id="fig|1609969.3.peg.1925"/>
<name>A0A0F0CSB4_9BACT</name>
<protein>
    <recommendedName>
        <fullName evidence="6 8">Large ribosomal subunit protein uL24</fullName>
    </recommendedName>
</protein>
<dbReference type="InterPro" id="IPR008991">
    <property type="entry name" value="Translation_prot_SH3-like_sf"/>
</dbReference>
<dbReference type="HAMAP" id="MF_01326_B">
    <property type="entry name" value="Ribosomal_uL24_B"/>
    <property type="match status" value="1"/>
</dbReference>
<dbReference type="GO" id="GO:0003735">
    <property type="term" value="F:structural constituent of ribosome"/>
    <property type="evidence" value="ECO:0007669"/>
    <property type="project" value="InterPro"/>
</dbReference>
<dbReference type="Pfam" id="PF00467">
    <property type="entry name" value="KOW"/>
    <property type="match status" value="1"/>
</dbReference>